<reference evidence="7 8" key="1">
    <citation type="submission" date="2023-07" db="EMBL/GenBank/DDBJ databases">
        <title>Genomic Encyclopedia of Type Strains, Phase IV (KMG-IV): sequencing the most valuable type-strain genomes for metagenomic binning, comparative biology and taxonomic classification.</title>
        <authorList>
            <person name="Goeker M."/>
        </authorList>
    </citation>
    <scope>NUCLEOTIDE SEQUENCE [LARGE SCALE GENOMIC DNA]</scope>
    <source>
        <strain evidence="7 8">DSM 12751</strain>
    </source>
</reference>
<evidence type="ECO:0000256" key="6">
    <source>
        <dbReference type="SAM" id="Phobius"/>
    </source>
</evidence>
<feature type="transmembrane region" description="Helical" evidence="6">
    <location>
        <begin position="230"/>
        <end position="249"/>
    </location>
</feature>
<proteinExistence type="predicted"/>
<feature type="transmembrane region" description="Helical" evidence="6">
    <location>
        <begin position="79"/>
        <end position="103"/>
    </location>
</feature>
<evidence type="ECO:0000256" key="4">
    <source>
        <dbReference type="ARBA" id="ARBA00022989"/>
    </source>
</evidence>
<evidence type="ECO:0000256" key="5">
    <source>
        <dbReference type="ARBA" id="ARBA00023136"/>
    </source>
</evidence>
<dbReference type="RefSeq" id="WP_307395260.1">
    <property type="nucleotide sequence ID" value="NZ_BAAADK010000047.1"/>
</dbReference>
<keyword evidence="2" id="KW-1003">Cell membrane</keyword>
<feature type="transmembrane region" description="Helical" evidence="6">
    <location>
        <begin position="124"/>
        <end position="143"/>
    </location>
</feature>
<gene>
    <name evidence="7" type="ORF">J2S11_002699</name>
</gene>
<keyword evidence="8" id="KW-1185">Reference proteome</keyword>
<dbReference type="Proteomes" id="UP001235840">
    <property type="component" value="Unassembled WGS sequence"/>
</dbReference>
<evidence type="ECO:0000256" key="2">
    <source>
        <dbReference type="ARBA" id="ARBA00022475"/>
    </source>
</evidence>
<keyword evidence="3 6" id="KW-0812">Transmembrane</keyword>
<protein>
    <submittedName>
        <fullName evidence="7">Membrane protein</fullName>
    </submittedName>
</protein>
<name>A0ABT9W0J3_9BACI</name>
<dbReference type="EMBL" id="JAUSTY010000010">
    <property type="protein sequence ID" value="MDQ0166783.1"/>
    <property type="molecule type" value="Genomic_DNA"/>
</dbReference>
<evidence type="ECO:0000313" key="7">
    <source>
        <dbReference type="EMBL" id="MDQ0166783.1"/>
    </source>
</evidence>
<accession>A0ABT9W0J3</accession>
<organism evidence="7 8">
    <name type="scientific">Caldalkalibacillus horti</name>
    <dbReference type="NCBI Taxonomy" id="77523"/>
    <lineage>
        <taxon>Bacteria</taxon>
        <taxon>Bacillati</taxon>
        <taxon>Bacillota</taxon>
        <taxon>Bacilli</taxon>
        <taxon>Bacillales</taxon>
        <taxon>Bacillaceae</taxon>
        <taxon>Caldalkalibacillus</taxon>
    </lineage>
</organism>
<feature type="transmembrane region" description="Helical" evidence="6">
    <location>
        <begin position="48"/>
        <end position="67"/>
    </location>
</feature>
<evidence type="ECO:0000256" key="3">
    <source>
        <dbReference type="ARBA" id="ARBA00022692"/>
    </source>
</evidence>
<comment type="subcellular location">
    <subcellularLocation>
        <location evidence="1">Cell membrane</location>
        <topology evidence="1">Multi-pass membrane protein</topology>
    </subcellularLocation>
</comment>
<feature type="transmembrane region" description="Helical" evidence="6">
    <location>
        <begin position="6"/>
        <end position="27"/>
    </location>
</feature>
<keyword evidence="5 6" id="KW-0472">Membrane</keyword>
<feature type="transmembrane region" description="Helical" evidence="6">
    <location>
        <begin position="155"/>
        <end position="179"/>
    </location>
</feature>
<dbReference type="InterPro" id="IPR019108">
    <property type="entry name" value="Caa3_assmbl_CtaG-rel"/>
</dbReference>
<keyword evidence="4 6" id="KW-1133">Transmembrane helix</keyword>
<evidence type="ECO:0000313" key="8">
    <source>
        <dbReference type="Proteomes" id="UP001235840"/>
    </source>
</evidence>
<dbReference type="Pfam" id="PF09678">
    <property type="entry name" value="Caa3_CtaG"/>
    <property type="match status" value="1"/>
</dbReference>
<evidence type="ECO:0000256" key="1">
    <source>
        <dbReference type="ARBA" id="ARBA00004651"/>
    </source>
</evidence>
<comment type="caution">
    <text evidence="7">The sequence shown here is derived from an EMBL/GenBank/DDBJ whole genome shotgun (WGS) entry which is preliminary data.</text>
</comment>
<sequence length="263" mass="29631">MSHLSHGHTIVSFETIVLLFIFALIMYTVATMKSNQYKHLRKWPIHRYICWFLGVLCAAISVVGPLAELAHINFTAHMIGHLFLGMLAPLLIALSAPLTLLLRTVNIPTARRLARILKSWPMRVPTHPVVATIFNIGGLWVLYTTELYMAMQQNLLLHFLIHLHVFLAGYFFTVSMIYIDQSPHRFSFIYRSVVLVLALAGHGILSKYIYANPPSGVSAGQAEIGGMLMYYGGDAIDVVLIFILCFQWYKSTRPRVSVSLVTN</sequence>
<feature type="transmembrane region" description="Helical" evidence="6">
    <location>
        <begin position="188"/>
        <end position="210"/>
    </location>
</feature>